<dbReference type="EMBL" id="GBXM01067306">
    <property type="protein sequence ID" value="JAH41271.1"/>
    <property type="molecule type" value="Transcribed_RNA"/>
</dbReference>
<dbReference type="AlphaFoldDB" id="A0A0E9SJ07"/>
<evidence type="ECO:0000313" key="1">
    <source>
        <dbReference type="EMBL" id="JAH41271.1"/>
    </source>
</evidence>
<protein>
    <submittedName>
        <fullName evidence="1">Uncharacterized protein</fullName>
    </submittedName>
</protein>
<proteinExistence type="predicted"/>
<reference evidence="1" key="2">
    <citation type="journal article" date="2015" name="Fish Shellfish Immunol.">
        <title>Early steps in the European eel (Anguilla anguilla)-Vibrio vulnificus interaction in the gills: Role of the RtxA13 toxin.</title>
        <authorList>
            <person name="Callol A."/>
            <person name="Pajuelo D."/>
            <person name="Ebbesson L."/>
            <person name="Teles M."/>
            <person name="MacKenzie S."/>
            <person name="Amaro C."/>
        </authorList>
    </citation>
    <scope>NUCLEOTIDE SEQUENCE</scope>
</reference>
<name>A0A0E9SJ07_ANGAN</name>
<organism evidence="1">
    <name type="scientific">Anguilla anguilla</name>
    <name type="common">European freshwater eel</name>
    <name type="synonym">Muraena anguilla</name>
    <dbReference type="NCBI Taxonomy" id="7936"/>
    <lineage>
        <taxon>Eukaryota</taxon>
        <taxon>Metazoa</taxon>
        <taxon>Chordata</taxon>
        <taxon>Craniata</taxon>
        <taxon>Vertebrata</taxon>
        <taxon>Euteleostomi</taxon>
        <taxon>Actinopterygii</taxon>
        <taxon>Neopterygii</taxon>
        <taxon>Teleostei</taxon>
        <taxon>Anguilliformes</taxon>
        <taxon>Anguillidae</taxon>
        <taxon>Anguilla</taxon>
    </lineage>
</organism>
<accession>A0A0E9SJ07</accession>
<reference evidence="1" key="1">
    <citation type="submission" date="2014-11" db="EMBL/GenBank/DDBJ databases">
        <authorList>
            <person name="Amaro Gonzalez C."/>
        </authorList>
    </citation>
    <scope>NUCLEOTIDE SEQUENCE</scope>
</reference>
<sequence>MVDFPFDSVCEETVLGTNLAGTLQSVQSRNVCDTALETIDKTNKLQSDNVCVF</sequence>